<evidence type="ECO:0000259" key="8">
    <source>
        <dbReference type="Pfam" id="PF04239"/>
    </source>
</evidence>
<dbReference type="STRING" id="40335.Ltuc_2428"/>
<name>A0A0W0ZZP2_9GAMM</name>
<dbReference type="RefSeq" id="WP_058521527.1">
    <property type="nucleotide sequence ID" value="NZ_CAAAIP010000003.1"/>
</dbReference>
<dbReference type="PATRIC" id="fig|40335.7.peg.2591"/>
<dbReference type="InterPro" id="IPR023090">
    <property type="entry name" value="UPF0702_alpha/beta_dom_sf"/>
</dbReference>
<evidence type="ECO:0000313" key="10">
    <source>
        <dbReference type="Proteomes" id="UP000054693"/>
    </source>
</evidence>
<keyword evidence="6 7" id="KW-0472">Membrane</keyword>
<evidence type="ECO:0000256" key="1">
    <source>
        <dbReference type="ARBA" id="ARBA00004651"/>
    </source>
</evidence>
<dbReference type="GO" id="GO:0005886">
    <property type="term" value="C:plasma membrane"/>
    <property type="evidence" value="ECO:0007669"/>
    <property type="project" value="UniProtKB-SubCell"/>
</dbReference>
<evidence type="ECO:0000256" key="7">
    <source>
        <dbReference type="SAM" id="Phobius"/>
    </source>
</evidence>
<evidence type="ECO:0000256" key="6">
    <source>
        <dbReference type="ARBA" id="ARBA00023136"/>
    </source>
</evidence>
<comment type="similarity">
    <text evidence="2">Belongs to the UPF0702 family.</text>
</comment>
<keyword evidence="3" id="KW-1003">Cell membrane</keyword>
<reference evidence="9 10" key="1">
    <citation type="submission" date="2015-11" db="EMBL/GenBank/DDBJ databases">
        <title>Genomic analysis of 38 Legionella species identifies large and diverse effector repertoires.</title>
        <authorList>
            <person name="Burstein D."/>
            <person name="Amaro F."/>
            <person name="Zusman T."/>
            <person name="Lifshitz Z."/>
            <person name="Cohen O."/>
            <person name="Gilbert J.A."/>
            <person name="Pupko T."/>
            <person name="Shuman H.A."/>
            <person name="Segal G."/>
        </authorList>
    </citation>
    <scope>NUCLEOTIDE SEQUENCE [LARGE SCALE GENOMIC DNA]</scope>
    <source>
        <strain evidence="9 10">ATCC 49180</strain>
    </source>
</reference>
<accession>A0A0W0ZZP2</accession>
<comment type="subcellular location">
    <subcellularLocation>
        <location evidence="1">Cell membrane</location>
        <topology evidence="1">Multi-pass membrane protein</topology>
    </subcellularLocation>
</comment>
<keyword evidence="5 7" id="KW-1133">Transmembrane helix</keyword>
<comment type="caution">
    <text evidence="9">The sequence shown here is derived from an EMBL/GenBank/DDBJ whole genome shotgun (WGS) entry which is preliminary data.</text>
</comment>
<evidence type="ECO:0000256" key="4">
    <source>
        <dbReference type="ARBA" id="ARBA00022692"/>
    </source>
</evidence>
<feature type="domain" description="YetF C-terminal" evidence="8">
    <location>
        <begin position="90"/>
        <end position="159"/>
    </location>
</feature>
<feature type="transmembrane region" description="Helical" evidence="7">
    <location>
        <begin position="67"/>
        <end position="87"/>
    </location>
</feature>
<evidence type="ECO:0000256" key="2">
    <source>
        <dbReference type="ARBA" id="ARBA00006448"/>
    </source>
</evidence>
<gene>
    <name evidence="9" type="ORF">Ltuc_2428</name>
</gene>
<dbReference type="PANTHER" id="PTHR34582">
    <property type="entry name" value="UPF0702 TRANSMEMBRANE PROTEIN YCAP"/>
    <property type="match status" value="1"/>
</dbReference>
<keyword evidence="10" id="KW-1185">Reference proteome</keyword>
<sequence>MSSYIYLINENQNLVYVFIRAVLLLVIGTLLIRFGDRRFKLNNSFDLLIIVISGGLISRGINGSTTFFSTIIGLAGLIVTHKILAICTRKSLTFESLFKGKRYLLIKNGILQTNVLQSLNITKSDIKEQMRQQINTSSFDKVLYSYLERTGHISFIKKE</sequence>
<dbReference type="InterPro" id="IPR007353">
    <property type="entry name" value="DUF421"/>
</dbReference>
<dbReference type="Gene3D" id="3.30.240.20">
    <property type="entry name" value="bsu07140 like domains"/>
    <property type="match status" value="1"/>
</dbReference>
<dbReference type="EMBL" id="LNZA01000001">
    <property type="protein sequence ID" value="KTD74581.1"/>
    <property type="molecule type" value="Genomic_DNA"/>
</dbReference>
<dbReference type="AlphaFoldDB" id="A0A0W0ZZP2"/>
<organism evidence="9 10">
    <name type="scientific">Legionella tucsonensis</name>
    <dbReference type="NCBI Taxonomy" id="40335"/>
    <lineage>
        <taxon>Bacteria</taxon>
        <taxon>Pseudomonadati</taxon>
        <taxon>Pseudomonadota</taxon>
        <taxon>Gammaproteobacteria</taxon>
        <taxon>Legionellales</taxon>
        <taxon>Legionellaceae</taxon>
        <taxon>Legionella</taxon>
    </lineage>
</organism>
<evidence type="ECO:0000313" key="9">
    <source>
        <dbReference type="EMBL" id="KTD74581.1"/>
    </source>
</evidence>
<protein>
    <recommendedName>
        <fullName evidence="8">YetF C-terminal domain-containing protein</fullName>
    </recommendedName>
</protein>
<dbReference type="OrthoDB" id="5652583at2"/>
<feature type="transmembrane region" description="Helical" evidence="7">
    <location>
        <begin position="14"/>
        <end position="32"/>
    </location>
</feature>
<dbReference type="Pfam" id="PF04239">
    <property type="entry name" value="DUF421"/>
    <property type="match status" value="1"/>
</dbReference>
<proteinExistence type="inferred from homology"/>
<keyword evidence="4 7" id="KW-0812">Transmembrane</keyword>
<dbReference type="PANTHER" id="PTHR34582:SF6">
    <property type="entry name" value="UPF0702 TRANSMEMBRANE PROTEIN YCAP"/>
    <property type="match status" value="1"/>
</dbReference>
<dbReference type="Proteomes" id="UP000054693">
    <property type="component" value="Unassembled WGS sequence"/>
</dbReference>
<evidence type="ECO:0000256" key="5">
    <source>
        <dbReference type="ARBA" id="ARBA00022989"/>
    </source>
</evidence>
<evidence type="ECO:0000256" key="3">
    <source>
        <dbReference type="ARBA" id="ARBA00022475"/>
    </source>
</evidence>